<reference evidence="1 2" key="1">
    <citation type="submission" date="2019-08" db="EMBL/GenBank/DDBJ databases">
        <title>Whole genome of Aphis craccivora.</title>
        <authorList>
            <person name="Voronova N.V."/>
            <person name="Shulinski R.S."/>
            <person name="Bandarenka Y.V."/>
            <person name="Zhorov D.G."/>
            <person name="Warner D."/>
        </authorList>
    </citation>
    <scope>NUCLEOTIDE SEQUENCE [LARGE SCALE GENOMIC DNA]</scope>
    <source>
        <strain evidence="1">180601</strain>
        <tissue evidence="1">Whole Body</tissue>
    </source>
</reference>
<evidence type="ECO:0000313" key="1">
    <source>
        <dbReference type="EMBL" id="KAF0710896.1"/>
    </source>
</evidence>
<name>A0A6G0VVX7_APHCR</name>
<evidence type="ECO:0000313" key="2">
    <source>
        <dbReference type="Proteomes" id="UP000478052"/>
    </source>
</evidence>
<accession>A0A6G0VVX7</accession>
<dbReference type="OrthoDB" id="6749779at2759"/>
<dbReference type="EMBL" id="VUJU01011490">
    <property type="protein sequence ID" value="KAF0710896.1"/>
    <property type="molecule type" value="Genomic_DNA"/>
</dbReference>
<sequence length="110" mass="12962">MEQYNFLNFKELIGKVFVHKKINIDGEAVGWNKIRWMKYMTNNFDLTKKTRRSCELGELHVLHTNLLPLEAKKLKDLQSLLPFISESSRPFYYSLINNSTTCRSSEEESD</sequence>
<dbReference type="Proteomes" id="UP000478052">
    <property type="component" value="Unassembled WGS sequence"/>
</dbReference>
<keyword evidence="2" id="KW-1185">Reference proteome</keyword>
<dbReference type="AlphaFoldDB" id="A0A6G0VVX7"/>
<comment type="caution">
    <text evidence="1">The sequence shown here is derived from an EMBL/GenBank/DDBJ whole genome shotgun (WGS) entry which is preliminary data.</text>
</comment>
<organism evidence="1 2">
    <name type="scientific">Aphis craccivora</name>
    <name type="common">Cowpea aphid</name>
    <dbReference type="NCBI Taxonomy" id="307492"/>
    <lineage>
        <taxon>Eukaryota</taxon>
        <taxon>Metazoa</taxon>
        <taxon>Ecdysozoa</taxon>
        <taxon>Arthropoda</taxon>
        <taxon>Hexapoda</taxon>
        <taxon>Insecta</taxon>
        <taxon>Pterygota</taxon>
        <taxon>Neoptera</taxon>
        <taxon>Paraneoptera</taxon>
        <taxon>Hemiptera</taxon>
        <taxon>Sternorrhyncha</taxon>
        <taxon>Aphidomorpha</taxon>
        <taxon>Aphidoidea</taxon>
        <taxon>Aphididae</taxon>
        <taxon>Aphidini</taxon>
        <taxon>Aphis</taxon>
        <taxon>Aphis</taxon>
    </lineage>
</organism>
<gene>
    <name evidence="1" type="ORF">FWK35_00026850</name>
</gene>
<protein>
    <submittedName>
        <fullName evidence="1">General transcription factor II-I repeat domain-containing protein 2-like</fullName>
    </submittedName>
</protein>
<proteinExistence type="predicted"/>